<sequence>MISLEYKQSQSEHTQFIKHFINDKLILLLVYVDDMIIAGDDEIKRLTLKEKLATNFEMKELGKMKELNVIFIYQIKYVFDLLKETRKLGCKTTMVPIEQNHKIESEESSHVKKSQYQRLAKYEILLQVVERILCYLKTSLGKGVLFKRGGSLLLEIYTNAYYAGLFIDKRSTSGYYLFLRRNMVTWRSKKQNVVAWSSAKAEF</sequence>
<dbReference type="AlphaFoldDB" id="A0A371GU07"/>
<feature type="non-terminal residue" evidence="2">
    <location>
        <position position="1"/>
    </location>
</feature>
<feature type="domain" description="Reverse transcriptase Ty1/copia-type" evidence="1">
    <location>
        <begin position="3"/>
        <end position="81"/>
    </location>
</feature>
<dbReference type="InterPro" id="IPR013103">
    <property type="entry name" value="RVT_2"/>
</dbReference>
<organism evidence="2 3">
    <name type="scientific">Mucuna pruriens</name>
    <name type="common">Velvet bean</name>
    <name type="synonym">Dolichos pruriens</name>
    <dbReference type="NCBI Taxonomy" id="157652"/>
    <lineage>
        <taxon>Eukaryota</taxon>
        <taxon>Viridiplantae</taxon>
        <taxon>Streptophyta</taxon>
        <taxon>Embryophyta</taxon>
        <taxon>Tracheophyta</taxon>
        <taxon>Spermatophyta</taxon>
        <taxon>Magnoliopsida</taxon>
        <taxon>eudicotyledons</taxon>
        <taxon>Gunneridae</taxon>
        <taxon>Pentapetalae</taxon>
        <taxon>rosids</taxon>
        <taxon>fabids</taxon>
        <taxon>Fabales</taxon>
        <taxon>Fabaceae</taxon>
        <taxon>Papilionoideae</taxon>
        <taxon>50 kb inversion clade</taxon>
        <taxon>NPAAA clade</taxon>
        <taxon>indigoferoid/millettioid clade</taxon>
        <taxon>Phaseoleae</taxon>
        <taxon>Mucuna</taxon>
    </lineage>
</organism>
<accession>A0A371GU07</accession>
<keyword evidence="3" id="KW-1185">Reference proteome</keyword>
<dbReference type="Proteomes" id="UP000257109">
    <property type="component" value="Unassembled WGS sequence"/>
</dbReference>
<dbReference type="PANTHER" id="PTHR11439">
    <property type="entry name" value="GAG-POL-RELATED RETROTRANSPOSON"/>
    <property type="match status" value="1"/>
</dbReference>
<proteinExistence type="predicted"/>
<evidence type="ECO:0000313" key="2">
    <source>
        <dbReference type="EMBL" id="RDX94031.1"/>
    </source>
</evidence>
<dbReference type="EMBL" id="QJKJ01004471">
    <property type="protein sequence ID" value="RDX94031.1"/>
    <property type="molecule type" value="Genomic_DNA"/>
</dbReference>
<protein>
    <submittedName>
        <fullName evidence="2">Mitochondrial protein</fullName>
    </submittedName>
</protein>
<evidence type="ECO:0000313" key="3">
    <source>
        <dbReference type="Proteomes" id="UP000257109"/>
    </source>
</evidence>
<dbReference type="PANTHER" id="PTHR11439:SF470">
    <property type="entry name" value="CYSTEINE-RICH RLK (RECEPTOR-LIKE PROTEIN KINASE) 8"/>
    <property type="match status" value="1"/>
</dbReference>
<comment type="caution">
    <text evidence="2">The sequence shown here is derived from an EMBL/GenBank/DDBJ whole genome shotgun (WGS) entry which is preliminary data.</text>
</comment>
<dbReference type="OrthoDB" id="414945at2759"/>
<name>A0A371GU07_MUCPR</name>
<dbReference type="Pfam" id="PF07727">
    <property type="entry name" value="RVT_2"/>
    <property type="match status" value="1"/>
</dbReference>
<evidence type="ECO:0000259" key="1">
    <source>
        <dbReference type="Pfam" id="PF07727"/>
    </source>
</evidence>
<gene>
    <name evidence="2" type="ORF">CR513_23637</name>
</gene>
<reference evidence="2" key="1">
    <citation type="submission" date="2018-05" db="EMBL/GenBank/DDBJ databases">
        <title>Draft genome of Mucuna pruriens seed.</title>
        <authorList>
            <person name="Nnadi N.E."/>
            <person name="Vos R."/>
            <person name="Hasami M.H."/>
            <person name="Devisetty U.K."/>
            <person name="Aguiy J.C."/>
        </authorList>
    </citation>
    <scope>NUCLEOTIDE SEQUENCE [LARGE SCALE GENOMIC DNA]</scope>
    <source>
        <strain evidence="2">JCA_2017</strain>
    </source>
</reference>